<organism evidence="2 3">
    <name type="scientific">Sediminibacterium goheungense</name>
    <dbReference type="NCBI Taxonomy" id="1086393"/>
    <lineage>
        <taxon>Bacteria</taxon>
        <taxon>Pseudomonadati</taxon>
        <taxon>Bacteroidota</taxon>
        <taxon>Chitinophagia</taxon>
        <taxon>Chitinophagales</taxon>
        <taxon>Chitinophagaceae</taxon>
        <taxon>Sediminibacterium</taxon>
    </lineage>
</organism>
<sequence length="123" mass="14444">MKFIPLFKVHDMRKALHHYTEILDFVVTCPDDNEHSLVVDIGHERMEMQLTTIENDRLYGSVVYVFVEDVDALFKKFLDRGLDISTKSDSPVHLAPINQTWGRREFYVTDDDGNTLRYCQYIT</sequence>
<keyword evidence="3" id="KW-1185">Reference proteome</keyword>
<dbReference type="Gene3D" id="3.10.180.10">
    <property type="entry name" value="2,3-Dihydroxybiphenyl 1,2-Dioxygenase, domain 1"/>
    <property type="match status" value="1"/>
</dbReference>
<reference evidence="2 3" key="1">
    <citation type="submission" date="2019-03" db="EMBL/GenBank/DDBJ databases">
        <title>Genomic Encyclopedia of Archaeal and Bacterial Type Strains, Phase II (KMG-II): from individual species to whole genera.</title>
        <authorList>
            <person name="Goeker M."/>
        </authorList>
    </citation>
    <scope>NUCLEOTIDE SEQUENCE [LARGE SCALE GENOMIC DNA]</scope>
    <source>
        <strain evidence="2 3">DSM 28323</strain>
    </source>
</reference>
<dbReference type="RefSeq" id="WP_133472701.1">
    <property type="nucleotide sequence ID" value="NZ_SNWP01000010.1"/>
</dbReference>
<dbReference type="PROSITE" id="PS51819">
    <property type="entry name" value="VOC"/>
    <property type="match status" value="1"/>
</dbReference>
<feature type="domain" description="VOC" evidence="1">
    <location>
        <begin position="1"/>
        <end position="121"/>
    </location>
</feature>
<dbReference type="Pfam" id="PF00903">
    <property type="entry name" value="Glyoxalase"/>
    <property type="match status" value="1"/>
</dbReference>
<dbReference type="SUPFAM" id="SSF54593">
    <property type="entry name" value="Glyoxalase/Bleomycin resistance protein/Dihydroxybiphenyl dioxygenase"/>
    <property type="match status" value="1"/>
</dbReference>
<evidence type="ECO:0000313" key="3">
    <source>
        <dbReference type="Proteomes" id="UP000295741"/>
    </source>
</evidence>
<gene>
    <name evidence="2" type="ORF">BC659_0199</name>
</gene>
<dbReference type="InterPro" id="IPR004360">
    <property type="entry name" value="Glyas_Fos-R_dOase_dom"/>
</dbReference>
<name>A0A4R6IZ39_9BACT</name>
<protein>
    <submittedName>
        <fullName evidence="2">Putative glyoxalase superfamily protein PhnB</fullName>
    </submittedName>
</protein>
<evidence type="ECO:0000313" key="2">
    <source>
        <dbReference type="EMBL" id="TDO28139.1"/>
    </source>
</evidence>
<evidence type="ECO:0000259" key="1">
    <source>
        <dbReference type="PROSITE" id="PS51819"/>
    </source>
</evidence>
<dbReference type="AlphaFoldDB" id="A0A4R6IZ39"/>
<dbReference type="EMBL" id="SNWP01000010">
    <property type="protein sequence ID" value="TDO28139.1"/>
    <property type="molecule type" value="Genomic_DNA"/>
</dbReference>
<dbReference type="Proteomes" id="UP000295741">
    <property type="component" value="Unassembled WGS sequence"/>
</dbReference>
<comment type="caution">
    <text evidence="2">The sequence shown here is derived from an EMBL/GenBank/DDBJ whole genome shotgun (WGS) entry which is preliminary data.</text>
</comment>
<dbReference type="InterPro" id="IPR029068">
    <property type="entry name" value="Glyas_Bleomycin-R_OHBP_Dase"/>
</dbReference>
<proteinExistence type="predicted"/>
<dbReference type="InterPro" id="IPR037523">
    <property type="entry name" value="VOC_core"/>
</dbReference>
<dbReference type="OrthoDB" id="66829at2"/>
<accession>A0A4R6IZ39</accession>